<dbReference type="InterPro" id="IPR036515">
    <property type="entry name" value="Transposase_17_sf"/>
</dbReference>
<gene>
    <name evidence="2" type="ORF">C2E25_16415</name>
</gene>
<name>A0A2K2H653_9BACT</name>
<dbReference type="SMART" id="SM01321">
    <property type="entry name" value="Y1_Tnp"/>
    <property type="match status" value="1"/>
</dbReference>
<dbReference type="InterPro" id="IPR002686">
    <property type="entry name" value="Transposase_17"/>
</dbReference>
<proteinExistence type="predicted"/>
<dbReference type="Gene3D" id="3.30.70.1290">
    <property type="entry name" value="Transposase IS200-like"/>
    <property type="match status" value="1"/>
</dbReference>
<dbReference type="GO" id="GO:0004803">
    <property type="term" value="F:transposase activity"/>
    <property type="evidence" value="ECO:0007669"/>
    <property type="project" value="InterPro"/>
</dbReference>
<dbReference type="PANTHER" id="PTHR34322">
    <property type="entry name" value="TRANSPOSASE, Y1_TNP DOMAIN-CONTAINING"/>
    <property type="match status" value="1"/>
</dbReference>
<feature type="non-terminal residue" evidence="2">
    <location>
        <position position="80"/>
    </location>
</feature>
<dbReference type="PANTHER" id="PTHR34322:SF2">
    <property type="entry name" value="TRANSPOSASE IS200-LIKE DOMAIN-CONTAINING PROTEIN"/>
    <property type="match status" value="1"/>
</dbReference>
<dbReference type="GO" id="GO:0003677">
    <property type="term" value="F:DNA binding"/>
    <property type="evidence" value="ECO:0007669"/>
    <property type="project" value="InterPro"/>
</dbReference>
<dbReference type="AlphaFoldDB" id="A0A2K2H653"/>
<evidence type="ECO:0000313" key="3">
    <source>
        <dbReference type="Proteomes" id="UP000236340"/>
    </source>
</evidence>
<accession>A0A2K2H653</accession>
<comment type="caution">
    <text evidence="2">The sequence shown here is derived from an EMBL/GenBank/DDBJ whole genome shotgun (WGS) entry which is preliminary data.</text>
</comment>
<dbReference type="Proteomes" id="UP000236340">
    <property type="component" value="Unassembled WGS sequence"/>
</dbReference>
<dbReference type="GO" id="GO:0006313">
    <property type="term" value="P:DNA transposition"/>
    <property type="evidence" value="ECO:0007669"/>
    <property type="project" value="InterPro"/>
</dbReference>
<dbReference type="RefSeq" id="WP_199177462.1">
    <property type="nucleotide sequence ID" value="NZ_PPFX01000056.1"/>
</dbReference>
<sequence length="80" mass="9515">MPRVARQLVDGCIYHLLNRGNGRQRVFHKDRDYLAFTDLLAEMSERHEIDLLAWCLMPNHYHLVVRPKIGAELSHGMRWF</sequence>
<reference evidence="2 3" key="1">
    <citation type="journal article" date="2018" name="Genome Announc.">
        <title>Genome Sequence of Geothermobacter sp. HR-1 Iron Reducer from the Loihi Seamount.</title>
        <authorList>
            <person name="Smith H."/>
            <person name="Abuyen K."/>
            <person name="Tremblay J."/>
            <person name="Savalia P."/>
            <person name="Perez-Rodriguez I."/>
            <person name="Emerson D."/>
            <person name="Tully B."/>
            <person name="Amend J."/>
        </authorList>
    </citation>
    <scope>NUCLEOTIDE SEQUENCE [LARGE SCALE GENOMIC DNA]</scope>
    <source>
        <strain evidence="2 3">HR-1</strain>
    </source>
</reference>
<feature type="domain" description="Transposase IS200-like" evidence="1">
    <location>
        <begin position="9"/>
        <end position="80"/>
    </location>
</feature>
<dbReference type="SUPFAM" id="SSF143422">
    <property type="entry name" value="Transposase IS200-like"/>
    <property type="match status" value="1"/>
</dbReference>
<dbReference type="Pfam" id="PF01797">
    <property type="entry name" value="Y1_Tnp"/>
    <property type="match status" value="1"/>
</dbReference>
<evidence type="ECO:0000313" key="2">
    <source>
        <dbReference type="EMBL" id="PNU18693.1"/>
    </source>
</evidence>
<protein>
    <submittedName>
        <fullName evidence="2">Transposase</fullName>
    </submittedName>
</protein>
<evidence type="ECO:0000259" key="1">
    <source>
        <dbReference type="SMART" id="SM01321"/>
    </source>
</evidence>
<organism evidence="2 3">
    <name type="scientific">Geothermobacter hydrogeniphilus</name>
    <dbReference type="NCBI Taxonomy" id="1969733"/>
    <lineage>
        <taxon>Bacteria</taxon>
        <taxon>Pseudomonadati</taxon>
        <taxon>Thermodesulfobacteriota</taxon>
        <taxon>Desulfuromonadia</taxon>
        <taxon>Desulfuromonadales</taxon>
        <taxon>Geothermobacteraceae</taxon>
        <taxon>Geothermobacter</taxon>
    </lineage>
</organism>
<dbReference type="EMBL" id="PPFX01000056">
    <property type="protein sequence ID" value="PNU18693.1"/>
    <property type="molecule type" value="Genomic_DNA"/>
</dbReference>